<protein>
    <submittedName>
        <fullName evidence="3">Uncharacterized protein</fullName>
    </submittedName>
</protein>
<keyword evidence="2" id="KW-0732">Signal</keyword>
<evidence type="ECO:0000256" key="2">
    <source>
        <dbReference type="SAM" id="SignalP"/>
    </source>
</evidence>
<feature type="chain" id="PRO_5007285438" evidence="2">
    <location>
        <begin position="29"/>
        <end position="267"/>
    </location>
</feature>
<name>A0A131YKG3_RHIAP</name>
<dbReference type="AlphaFoldDB" id="A0A131YKG3"/>
<sequence>MAFGASIGRCSAMLCCFVLVVTISPCLGLQNSVTRYRHFDDYLRNMDSEERAIITDETGAEATEDGSDAERSVTTTPATTPSWENQRDITCCMLGQIAGDKGYHCFAKFYAARLRMRNRNRAHNRKMGFYGRNRIPDYGHRLMRTFEQCVVGDHGTIFHKCCHMVALERRDRVRYDTSALAASSGSAAEPELSSANQQGESSATGHGRENNRYHHAHHRQHRTQEEETGAESVEITTTSTERPHHSRVHRHRSSNDDASTDSERSRR</sequence>
<feature type="region of interest" description="Disordered" evidence="1">
    <location>
        <begin position="56"/>
        <end position="80"/>
    </location>
</feature>
<feature type="region of interest" description="Disordered" evidence="1">
    <location>
        <begin position="183"/>
        <end position="267"/>
    </location>
</feature>
<organism evidence="3">
    <name type="scientific">Rhipicephalus appendiculatus</name>
    <name type="common">Brown ear tick</name>
    <dbReference type="NCBI Taxonomy" id="34631"/>
    <lineage>
        <taxon>Eukaryota</taxon>
        <taxon>Metazoa</taxon>
        <taxon>Ecdysozoa</taxon>
        <taxon>Arthropoda</taxon>
        <taxon>Chelicerata</taxon>
        <taxon>Arachnida</taxon>
        <taxon>Acari</taxon>
        <taxon>Parasitiformes</taxon>
        <taxon>Ixodida</taxon>
        <taxon>Ixodoidea</taxon>
        <taxon>Ixodidae</taxon>
        <taxon>Rhipicephalinae</taxon>
        <taxon>Rhipicephalus</taxon>
        <taxon>Rhipicephalus</taxon>
    </lineage>
</organism>
<feature type="compositionally biased region" description="Acidic residues" evidence="1">
    <location>
        <begin position="58"/>
        <end position="67"/>
    </location>
</feature>
<evidence type="ECO:0000256" key="1">
    <source>
        <dbReference type="SAM" id="MobiDB-lite"/>
    </source>
</evidence>
<dbReference type="EMBL" id="GEDV01009627">
    <property type="protein sequence ID" value="JAP78930.1"/>
    <property type="molecule type" value="Transcribed_RNA"/>
</dbReference>
<feature type="compositionally biased region" description="Low complexity" evidence="1">
    <location>
        <begin position="183"/>
        <end position="195"/>
    </location>
</feature>
<evidence type="ECO:0000313" key="3">
    <source>
        <dbReference type="EMBL" id="JAP78930.1"/>
    </source>
</evidence>
<accession>A0A131YKG3</accession>
<proteinExistence type="predicted"/>
<feature type="signal peptide" evidence="2">
    <location>
        <begin position="1"/>
        <end position="28"/>
    </location>
</feature>
<reference evidence="3" key="1">
    <citation type="journal article" date="2016" name="Ticks Tick Borne Dis.">
        <title>De novo assembly and annotation of the salivary gland transcriptome of Rhipicephalus appendiculatus male and female ticks during blood feeding.</title>
        <authorList>
            <person name="de Castro M.H."/>
            <person name="de Klerk D."/>
            <person name="Pienaar R."/>
            <person name="Latif A.A."/>
            <person name="Rees D.J."/>
            <person name="Mans B.J."/>
        </authorList>
    </citation>
    <scope>NUCLEOTIDE SEQUENCE</scope>
    <source>
        <tissue evidence="3">Salivary glands</tissue>
    </source>
</reference>